<organism evidence="3 6">
    <name type="scientific">endosymbiont of Ridgeia piscesae</name>
    <dbReference type="NCBI Taxonomy" id="54398"/>
    <lineage>
        <taxon>Bacteria</taxon>
        <taxon>Pseudomonadati</taxon>
        <taxon>Pseudomonadota</taxon>
        <taxon>Gammaproteobacteria</taxon>
        <taxon>sulfur-oxidizing symbionts</taxon>
    </lineage>
</organism>
<evidence type="ECO:0000313" key="6">
    <source>
        <dbReference type="Proteomes" id="UP000051634"/>
    </source>
</evidence>
<dbReference type="PANTHER" id="PTHR30092:SF0">
    <property type="entry name" value="INNER MEMBRANE PROTEIN CRED"/>
    <property type="match status" value="1"/>
</dbReference>
<evidence type="ECO:0000256" key="2">
    <source>
        <dbReference type="SAM" id="Phobius"/>
    </source>
</evidence>
<protein>
    <submittedName>
        <fullName evidence="3">Inner membrane protein CreD</fullName>
    </submittedName>
</protein>
<evidence type="ECO:0000313" key="3">
    <source>
        <dbReference type="EMBL" id="KRT55278.1"/>
    </source>
</evidence>
<feature type="transmembrane region" description="Helical" evidence="2">
    <location>
        <begin position="20"/>
        <end position="41"/>
    </location>
</feature>
<dbReference type="PANTHER" id="PTHR30092">
    <property type="entry name" value="INNER MEMBRANE PROTEIN CRED"/>
    <property type="match status" value="1"/>
</dbReference>
<proteinExistence type="predicted"/>
<evidence type="ECO:0000313" key="4">
    <source>
        <dbReference type="EMBL" id="KRT59686.1"/>
    </source>
</evidence>
<dbReference type="OrthoDB" id="9791851at2"/>
<dbReference type="GO" id="GO:0005886">
    <property type="term" value="C:plasma membrane"/>
    <property type="evidence" value="ECO:0007669"/>
    <property type="project" value="TreeGrafter"/>
</dbReference>
<name>A0A0T5YYF1_9GAMM</name>
<gene>
    <name evidence="3" type="ORF">Ga0074115_11636</name>
    <name evidence="4" type="ORF">Ga0076813_159210</name>
</gene>
<keyword evidence="2" id="KW-0472">Membrane</keyword>
<dbReference type="Proteomes" id="UP000051276">
    <property type="component" value="Unassembled WGS sequence"/>
</dbReference>
<accession>A0A0T5YYF1</accession>
<evidence type="ECO:0000313" key="5">
    <source>
        <dbReference type="Proteomes" id="UP000051276"/>
    </source>
</evidence>
<dbReference type="STRING" id="54398.Ga0074115_11636"/>
<comment type="caution">
    <text evidence="3">The sequence shown here is derived from an EMBL/GenBank/DDBJ whole genome shotgun (WGS) entry which is preliminary data.</text>
</comment>
<reference evidence="5 6" key="1">
    <citation type="submission" date="2015-11" db="EMBL/GenBank/DDBJ databases">
        <title>The genome of Candidatus Endoriftia persephone in Ridgeia piscesae and population structure of the North Eastern Pacific vestimentiferan symbionts.</title>
        <authorList>
            <person name="Perez M."/>
            <person name="Juniper K.S."/>
        </authorList>
    </citation>
    <scope>NUCLEOTIDE SEQUENCE [LARGE SCALE GENOMIC DNA]</scope>
    <source>
        <strain evidence="4">Ind10</strain>
        <strain evidence="3">Ind11</strain>
    </source>
</reference>
<feature type="region of interest" description="Disordered" evidence="1">
    <location>
        <begin position="106"/>
        <end position="147"/>
    </location>
</feature>
<dbReference type="Pfam" id="PF06123">
    <property type="entry name" value="CreD"/>
    <property type="match status" value="1"/>
</dbReference>
<keyword evidence="2" id="KW-1133">Transmembrane helix</keyword>
<dbReference type="InterPro" id="IPR010364">
    <property type="entry name" value="Uncharacterised_IM_CreD"/>
</dbReference>
<sequence length="147" mass="16318">MTGIQKILARPQQENPALRLLIIFGLILLLQVPISMVDGLIAERSLSREQAVQEVMQKWGHAQNIVGPQLVIPMTRRLDDGAEVQRTLVILPETLQAHARMASKPAVEASTRYRSTRRGYNSPVASGSKPSRMSIRDTRRTGVGPAW</sequence>
<dbReference type="EMBL" id="LMXI01000102">
    <property type="protein sequence ID" value="KRT59686.1"/>
    <property type="molecule type" value="Genomic_DNA"/>
</dbReference>
<dbReference type="Proteomes" id="UP000051634">
    <property type="component" value="Unassembled WGS sequence"/>
</dbReference>
<dbReference type="EMBL" id="LDXT01000081">
    <property type="protein sequence ID" value="KRT55278.1"/>
    <property type="molecule type" value="Genomic_DNA"/>
</dbReference>
<dbReference type="AlphaFoldDB" id="A0A0T5YYF1"/>
<evidence type="ECO:0000256" key="1">
    <source>
        <dbReference type="SAM" id="MobiDB-lite"/>
    </source>
</evidence>
<keyword evidence="6" id="KW-1185">Reference proteome</keyword>
<keyword evidence="2" id="KW-0812">Transmembrane</keyword>